<feature type="compositionally biased region" description="Low complexity" evidence="2">
    <location>
        <begin position="549"/>
        <end position="563"/>
    </location>
</feature>
<dbReference type="Proteomes" id="UP000028837">
    <property type="component" value="Unassembled WGS sequence"/>
</dbReference>
<evidence type="ECO:0000313" key="4">
    <source>
        <dbReference type="Proteomes" id="UP000028837"/>
    </source>
</evidence>
<accession>A0A086KI53</accession>
<dbReference type="VEuPathDB" id="ToxoDB:TGDOM2_312830"/>
<evidence type="ECO:0000313" key="3">
    <source>
        <dbReference type="EMBL" id="KFG44071.1"/>
    </source>
</evidence>
<feature type="compositionally biased region" description="Basic residues" evidence="2">
    <location>
        <begin position="982"/>
        <end position="991"/>
    </location>
</feature>
<feature type="compositionally biased region" description="Low complexity" evidence="2">
    <location>
        <begin position="286"/>
        <end position="295"/>
    </location>
</feature>
<feature type="region of interest" description="Disordered" evidence="2">
    <location>
        <begin position="258"/>
        <end position="388"/>
    </location>
</feature>
<feature type="region of interest" description="Disordered" evidence="2">
    <location>
        <begin position="548"/>
        <end position="690"/>
    </location>
</feature>
<dbReference type="SUPFAM" id="SSF58022">
    <property type="entry name" value="XRCC4, C-terminal oligomerization domain"/>
    <property type="match status" value="1"/>
</dbReference>
<evidence type="ECO:0000256" key="1">
    <source>
        <dbReference type="SAM" id="Coils"/>
    </source>
</evidence>
<sequence>MEQTARVPLPTEGNASVDPPAEAPGIFALAPFPLFFSRLEATLCNCQDSLRCTGTNRGNLQFEQSTPRASKKTRQNEACSAASPSAASPSVTSSWRRGEFQAGSTTALPSESAASSTDGQASPLQARGSRNIPQETGRATEVAESGSLVSLFCCTRWKHFSHRKRTEDGRGQRPDGSLSETVVSGENRREPRRSAATGSGVVCGLLAFDGCEFLEGRLLYRHLNPHLSWNAETWERLFYALTNPTWSVGDSGVPTSAGPLSPVSVSRPRTSTPVASPSVHSDVTLSSSPSDRASSVRLLLHPVEPGASDEDVSERLSAERRRSRRPTAGGGDWRNRGEQNELDSATSLSVSSLRHPQSCTPGNALSPVRTPNRLPSASSSVFTTSSPTGFSVSSLAALSREREFTTAPADPASEAVSQADSRRPARGVRTPQTYALSLVMGLSDASEVYVHLTAPIRLHALPAATGTTKLFTASLLLQQLQLQEQKRLFDSSHKCAAALDACTAELAEAAATRERQQRRLLRGMCLLLNSKKKRLRELERELEDQMKMHASSGHPAASAASSGLNKDAKETPLHREASSKEGCDDETDREEGAEVASSKNGRIRGEAGFHLASSQVEPSGLKLSGQADGRQKRWGGPERRPPSLSGETTSRQVLPERSEENPTTDAGPPGAESHGEDSERETVAEEDEVDECLRWVAREVGWRPKKRKLVNMKKHEDREAQGSAEGREENATRVAEETHEQPVPNGDSESGSSQQSTETGPGLEGRRDAPSRSGVRALDVSTSSPISVLSSEASSSPSRAAPPARSLQSEGMLEVRDKDKFAAAFALIDVKKEPASESEDGQLAEAGEEEDPPGVRASRAPTRQLRSRRSERRRVEESEGEASGGEKEDQPREAGLPPQSGARKRLRLRRRHSANAWREARLPSFASPGGLDGLGRNSRESENATAGPPEESDSLEETQCLGETLEGNLTDGNSHDSETKKGGRRPRRRRG</sequence>
<comment type="caution">
    <text evidence="3">The sequence shown here is derived from an EMBL/GenBank/DDBJ whole genome shotgun (WGS) entry which is preliminary data.</text>
</comment>
<dbReference type="AlphaFoldDB" id="A0A086KI53"/>
<feature type="region of interest" description="Disordered" evidence="2">
    <location>
        <begin position="57"/>
        <end position="141"/>
    </location>
</feature>
<feature type="compositionally biased region" description="Basic and acidic residues" evidence="2">
    <location>
        <begin position="673"/>
        <end position="683"/>
    </location>
</feature>
<feature type="compositionally biased region" description="Acidic residues" evidence="2">
    <location>
        <begin position="583"/>
        <end position="593"/>
    </location>
</feature>
<feature type="region of interest" description="Disordered" evidence="2">
    <location>
        <begin position="163"/>
        <end position="195"/>
    </location>
</feature>
<feature type="region of interest" description="Disordered" evidence="2">
    <location>
        <begin position="828"/>
        <end position="991"/>
    </location>
</feature>
<keyword evidence="1" id="KW-0175">Coiled coil</keyword>
<proteinExistence type="predicted"/>
<feature type="compositionally biased region" description="Low complexity" evidence="2">
    <location>
        <begin position="375"/>
        <end position="388"/>
    </location>
</feature>
<gene>
    <name evidence="3" type="ORF">TGDOM2_312830</name>
</gene>
<evidence type="ECO:0000256" key="2">
    <source>
        <dbReference type="SAM" id="MobiDB-lite"/>
    </source>
</evidence>
<feature type="compositionally biased region" description="Basic and acidic residues" evidence="2">
    <location>
        <begin position="629"/>
        <end position="641"/>
    </location>
</feature>
<feature type="coiled-coil region" evidence="1">
    <location>
        <begin position="499"/>
        <end position="548"/>
    </location>
</feature>
<protein>
    <submittedName>
        <fullName evidence="3">Uncharacterized protein</fullName>
    </submittedName>
</protein>
<feature type="compositionally biased region" description="Polar residues" evidence="2">
    <location>
        <begin position="57"/>
        <end position="68"/>
    </location>
</feature>
<organism evidence="3 4">
    <name type="scientific">Toxoplasma gondii GAB2-2007-GAL-DOM2</name>
    <dbReference type="NCBI Taxonomy" id="1130820"/>
    <lineage>
        <taxon>Eukaryota</taxon>
        <taxon>Sar</taxon>
        <taxon>Alveolata</taxon>
        <taxon>Apicomplexa</taxon>
        <taxon>Conoidasida</taxon>
        <taxon>Coccidia</taxon>
        <taxon>Eucoccidiorida</taxon>
        <taxon>Eimeriorina</taxon>
        <taxon>Sarcocystidae</taxon>
        <taxon>Toxoplasma</taxon>
    </lineage>
</organism>
<feature type="compositionally biased region" description="Basic and acidic residues" evidence="2">
    <location>
        <begin position="713"/>
        <end position="740"/>
    </location>
</feature>
<feature type="compositionally biased region" description="Basic residues" evidence="2">
    <location>
        <begin position="902"/>
        <end position="913"/>
    </location>
</feature>
<feature type="compositionally biased region" description="Low complexity" evidence="2">
    <location>
        <begin position="748"/>
        <end position="760"/>
    </location>
</feature>
<feature type="compositionally biased region" description="Polar residues" evidence="2">
    <location>
        <begin position="102"/>
        <end position="123"/>
    </location>
</feature>
<feature type="compositionally biased region" description="Basic and acidic residues" evidence="2">
    <location>
        <begin position="566"/>
        <end position="582"/>
    </location>
</feature>
<feature type="region of interest" description="Disordered" evidence="2">
    <location>
        <begin position="402"/>
        <end position="427"/>
    </location>
</feature>
<name>A0A086KI53_TOXGO</name>
<feature type="region of interest" description="Disordered" evidence="2">
    <location>
        <begin position="704"/>
        <end position="813"/>
    </location>
</feature>
<feature type="compositionally biased region" description="Acidic residues" evidence="2">
    <location>
        <begin position="836"/>
        <end position="852"/>
    </location>
</feature>
<feature type="compositionally biased region" description="Polar residues" evidence="2">
    <location>
        <begin position="342"/>
        <end position="363"/>
    </location>
</feature>
<feature type="compositionally biased region" description="Polar residues" evidence="2">
    <location>
        <begin position="263"/>
        <end position="285"/>
    </location>
</feature>
<feature type="compositionally biased region" description="Low complexity" evidence="2">
    <location>
        <begin position="78"/>
        <end position="94"/>
    </location>
</feature>
<reference evidence="3 4" key="1">
    <citation type="submission" date="2014-02" db="EMBL/GenBank/DDBJ databases">
        <authorList>
            <person name="Sibley D."/>
            <person name="Venepally P."/>
            <person name="Karamycheva S."/>
            <person name="Hadjithomas M."/>
            <person name="Khan A."/>
            <person name="Brunk B."/>
            <person name="Roos D."/>
            <person name="Caler E."/>
            <person name="Lorenzi H."/>
        </authorList>
    </citation>
    <scope>NUCLEOTIDE SEQUENCE [LARGE SCALE GENOMIC DNA]</scope>
    <source>
        <strain evidence="3 4">GAB2-2007-GAL-DOM2</strain>
    </source>
</reference>
<dbReference type="EMBL" id="AHZU02000458">
    <property type="protein sequence ID" value="KFG44071.1"/>
    <property type="molecule type" value="Genomic_DNA"/>
</dbReference>
<feature type="compositionally biased region" description="Low complexity" evidence="2">
    <location>
        <begin position="781"/>
        <end position="809"/>
    </location>
</feature>
<dbReference type="OrthoDB" id="332679at2759"/>